<dbReference type="NCBIfam" id="TIGR00229">
    <property type="entry name" value="sensory_box"/>
    <property type="match status" value="2"/>
</dbReference>
<dbReference type="InterPro" id="IPR003661">
    <property type="entry name" value="HisK_dim/P_dom"/>
</dbReference>
<name>A0A4R6ECE8_9RHOO</name>
<accession>A0A4R6ECE8</accession>
<proteinExistence type="predicted"/>
<dbReference type="InterPro" id="IPR003594">
    <property type="entry name" value="HATPase_dom"/>
</dbReference>
<feature type="domain" description="Histidine kinase" evidence="8">
    <location>
        <begin position="374"/>
        <end position="590"/>
    </location>
</feature>
<dbReference type="SMART" id="SM00388">
    <property type="entry name" value="HisKA"/>
    <property type="match status" value="1"/>
</dbReference>
<dbReference type="FunFam" id="3.30.565.10:FF:000006">
    <property type="entry name" value="Sensor histidine kinase WalK"/>
    <property type="match status" value="1"/>
</dbReference>
<dbReference type="Gene3D" id="1.10.287.130">
    <property type="match status" value="1"/>
</dbReference>
<dbReference type="EMBL" id="SNVV01000003">
    <property type="protein sequence ID" value="TDN55830.1"/>
    <property type="molecule type" value="Genomic_DNA"/>
</dbReference>
<dbReference type="Proteomes" id="UP000295129">
    <property type="component" value="Unassembled WGS sequence"/>
</dbReference>
<dbReference type="PANTHER" id="PTHR42878:SF15">
    <property type="entry name" value="BACTERIOPHYTOCHROME"/>
    <property type="match status" value="1"/>
</dbReference>
<dbReference type="CDD" id="cd00082">
    <property type="entry name" value="HisKA"/>
    <property type="match status" value="1"/>
</dbReference>
<evidence type="ECO:0000259" key="8">
    <source>
        <dbReference type="PROSITE" id="PS50109"/>
    </source>
</evidence>
<dbReference type="InterPro" id="IPR050351">
    <property type="entry name" value="BphY/WalK/GraS-like"/>
</dbReference>
<dbReference type="GO" id="GO:0007234">
    <property type="term" value="P:osmosensory signaling via phosphorelay pathway"/>
    <property type="evidence" value="ECO:0007669"/>
    <property type="project" value="TreeGrafter"/>
</dbReference>
<dbReference type="AlphaFoldDB" id="A0A4R6ECE8"/>
<evidence type="ECO:0000313" key="10">
    <source>
        <dbReference type="EMBL" id="TDN55830.1"/>
    </source>
</evidence>
<dbReference type="InterPro" id="IPR036890">
    <property type="entry name" value="HATPase_C_sf"/>
</dbReference>
<keyword evidence="4" id="KW-0597">Phosphoprotein</keyword>
<dbReference type="SUPFAM" id="SSF55874">
    <property type="entry name" value="ATPase domain of HSP90 chaperone/DNA topoisomerase II/histidine kinase"/>
    <property type="match status" value="1"/>
</dbReference>
<evidence type="ECO:0000313" key="11">
    <source>
        <dbReference type="Proteomes" id="UP000295129"/>
    </source>
</evidence>
<evidence type="ECO:0000256" key="3">
    <source>
        <dbReference type="ARBA" id="ARBA00012438"/>
    </source>
</evidence>
<dbReference type="Gene3D" id="3.30.565.10">
    <property type="entry name" value="Histidine kinase-like ATPase, C-terminal domain"/>
    <property type="match status" value="1"/>
</dbReference>
<dbReference type="SMART" id="SM00091">
    <property type="entry name" value="PAS"/>
    <property type="match status" value="2"/>
</dbReference>
<dbReference type="CDD" id="cd00130">
    <property type="entry name" value="PAS"/>
    <property type="match status" value="1"/>
</dbReference>
<dbReference type="SMART" id="SM00086">
    <property type="entry name" value="PAC"/>
    <property type="match status" value="1"/>
</dbReference>
<dbReference type="Pfam" id="PF00512">
    <property type="entry name" value="HisKA"/>
    <property type="match status" value="1"/>
</dbReference>
<evidence type="ECO:0000256" key="6">
    <source>
        <dbReference type="ARBA" id="ARBA00022777"/>
    </source>
</evidence>
<dbReference type="Pfam" id="PF08447">
    <property type="entry name" value="PAS_3"/>
    <property type="match status" value="1"/>
</dbReference>
<dbReference type="InterPro" id="IPR035965">
    <property type="entry name" value="PAS-like_dom_sf"/>
</dbReference>
<sequence>MGHDMPTTAPTPSETVKLKHLSRWQSVTLYFIAALTWLAICSRLPHAHADAWRTAGLLAIGALALSCSWRRSLPAQPTPPPATATHKLEQRLDEEAERYRVLVESSPVGILHYDKQLKITQHNSRLSKLLQVPGDALLGLEMDRLQDQRVLPALRAALAGESGRYDGAYHVTRSRRRLQVRLRTAPVYGPDRRITGGVAIVEDTTAQYEAEAMLHDSEARYALAMRGTNEGLWDWSPASDDLFLSSRLVEMLGMQGEHLRTNGKDWLARLHPEDARRFSQTLVEHLKGHTPHFECEYRVRDAAGEWRWVLARGLAQIDDKGQAYRMVGSVGDITPRKAAEAELQALNRELESRVTERTAQMTTALAELESFSYSVSHDLRAPLRAIDGYGAILSSEHAEALGEDARHLLQRMRAAAQRMGRLIDDLLNLAHVSRQAIRRDPVNISELAAEVIAELRLTDSLRALEVSIQPGLLANADPGLTRILLRNLLGNAWKFTARSPAARIDVRSEGVGDGAGALRICVEDNGAGFDMRYADKLFVPFQRLHHERDFEGSGIGLATVARIVHRHGGDIDATGEPGKGARFCFSLGPG</sequence>
<dbReference type="GO" id="GO:0000155">
    <property type="term" value="F:phosphorelay sensor kinase activity"/>
    <property type="evidence" value="ECO:0007669"/>
    <property type="project" value="InterPro"/>
</dbReference>
<dbReference type="FunFam" id="1.10.287.130:FF:000070">
    <property type="entry name" value="Histidine kinase sensor protein"/>
    <property type="match status" value="1"/>
</dbReference>
<evidence type="ECO:0000256" key="2">
    <source>
        <dbReference type="ARBA" id="ARBA00004429"/>
    </source>
</evidence>
<dbReference type="InterPro" id="IPR013656">
    <property type="entry name" value="PAS_4"/>
</dbReference>
<dbReference type="InterPro" id="IPR004358">
    <property type="entry name" value="Sig_transdc_His_kin-like_C"/>
</dbReference>
<organism evidence="10 11">
    <name type="scientific">Azoarcus indigens</name>
    <dbReference type="NCBI Taxonomy" id="29545"/>
    <lineage>
        <taxon>Bacteria</taxon>
        <taxon>Pseudomonadati</taxon>
        <taxon>Pseudomonadota</taxon>
        <taxon>Betaproteobacteria</taxon>
        <taxon>Rhodocyclales</taxon>
        <taxon>Zoogloeaceae</taxon>
        <taxon>Azoarcus</taxon>
    </lineage>
</organism>
<reference evidence="10 11" key="1">
    <citation type="submission" date="2019-03" db="EMBL/GenBank/DDBJ databases">
        <title>Genomic Encyclopedia of Type Strains, Phase IV (KMG-IV): sequencing the most valuable type-strain genomes for metagenomic binning, comparative biology and taxonomic classification.</title>
        <authorList>
            <person name="Goeker M."/>
        </authorList>
    </citation>
    <scope>NUCLEOTIDE SEQUENCE [LARGE SCALE GENOMIC DNA]</scope>
    <source>
        <strain evidence="10 11">DSM 12121</strain>
    </source>
</reference>
<dbReference type="PANTHER" id="PTHR42878">
    <property type="entry name" value="TWO-COMPONENT HISTIDINE KINASE"/>
    <property type="match status" value="1"/>
</dbReference>
<dbReference type="InterPro" id="IPR005467">
    <property type="entry name" value="His_kinase_dom"/>
</dbReference>
<evidence type="ECO:0000256" key="4">
    <source>
        <dbReference type="ARBA" id="ARBA00022553"/>
    </source>
</evidence>
<dbReference type="OrthoDB" id="8552871at2"/>
<dbReference type="EC" id="2.7.13.3" evidence="3"/>
<protein>
    <recommendedName>
        <fullName evidence="3">histidine kinase</fullName>
        <ecNumber evidence="3">2.7.13.3</ecNumber>
    </recommendedName>
</protein>
<keyword evidence="7" id="KW-0472">Membrane</keyword>
<evidence type="ECO:0000259" key="9">
    <source>
        <dbReference type="PROSITE" id="PS50113"/>
    </source>
</evidence>
<dbReference type="InterPro" id="IPR036097">
    <property type="entry name" value="HisK_dim/P_sf"/>
</dbReference>
<dbReference type="PRINTS" id="PR00344">
    <property type="entry name" value="BCTRLSENSOR"/>
</dbReference>
<dbReference type="Gene3D" id="3.30.450.20">
    <property type="entry name" value="PAS domain"/>
    <property type="match status" value="2"/>
</dbReference>
<dbReference type="Pfam" id="PF08448">
    <property type="entry name" value="PAS_4"/>
    <property type="match status" value="1"/>
</dbReference>
<feature type="domain" description="PAC" evidence="9">
    <location>
        <begin position="293"/>
        <end position="345"/>
    </location>
</feature>
<dbReference type="InterPro" id="IPR001610">
    <property type="entry name" value="PAC"/>
</dbReference>
<comment type="subcellular location">
    <subcellularLocation>
        <location evidence="2">Cell inner membrane</location>
        <topology evidence="2">Multi-pass membrane protein</topology>
    </subcellularLocation>
</comment>
<dbReference type="SUPFAM" id="SSF47384">
    <property type="entry name" value="Homodimeric domain of signal transducing histidine kinase"/>
    <property type="match status" value="1"/>
</dbReference>
<keyword evidence="6" id="KW-0418">Kinase</keyword>
<dbReference type="PROSITE" id="PS50113">
    <property type="entry name" value="PAC"/>
    <property type="match status" value="1"/>
</dbReference>
<comment type="catalytic activity">
    <reaction evidence="1">
        <text>ATP + protein L-histidine = ADP + protein N-phospho-L-histidine.</text>
        <dbReference type="EC" id="2.7.13.3"/>
    </reaction>
</comment>
<keyword evidence="5" id="KW-0808">Transferase</keyword>
<dbReference type="SMART" id="SM00387">
    <property type="entry name" value="HATPase_c"/>
    <property type="match status" value="1"/>
</dbReference>
<evidence type="ECO:0000256" key="7">
    <source>
        <dbReference type="ARBA" id="ARBA00023136"/>
    </source>
</evidence>
<comment type="caution">
    <text evidence="10">The sequence shown here is derived from an EMBL/GenBank/DDBJ whole genome shotgun (WGS) entry which is preliminary data.</text>
</comment>
<gene>
    <name evidence="10" type="ORF">C7389_103167</name>
</gene>
<dbReference type="GO" id="GO:0000156">
    <property type="term" value="F:phosphorelay response regulator activity"/>
    <property type="evidence" value="ECO:0007669"/>
    <property type="project" value="TreeGrafter"/>
</dbReference>
<dbReference type="GO" id="GO:0005886">
    <property type="term" value="C:plasma membrane"/>
    <property type="evidence" value="ECO:0007669"/>
    <property type="project" value="UniProtKB-SubCell"/>
</dbReference>
<dbReference type="PROSITE" id="PS50109">
    <property type="entry name" value="HIS_KIN"/>
    <property type="match status" value="1"/>
</dbReference>
<dbReference type="GO" id="GO:0030295">
    <property type="term" value="F:protein kinase activator activity"/>
    <property type="evidence" value="ECO:0007669"/>
    <property type="project" value="TreeGrafter"/>
</dbReference>
<keyword evidence="11" id="KW-1185">Reference proteome</keyword>
<evidence type="ECO:0000256" key="1">
    <source>
        <dbReference type="ARBA" id="ARBA00000085"/>
    </source>
</evidence>
<dbReference type="InterPro" id="IPR013655">
    <property type="entry name" value="PAS_fold_3"/>
</dbReference>
<dbReference type="SUPFAM" id="SSF55785">
    <property type="entry name" value="PYP-like sensor domain (PAS domain)"/>
    <property type="match status" value="2"/>
</dbReference>
<dbReference type="Pfam" id="PF02518">
    <property type="entry name" value="HATPase_c"/>
    <property type="match status" value="1"/>
</dbReference>
<dbReference type="InterPro" id="IPR000700">
    <property type="entry name" value="PAS-assoc_C"/>
</dbReference>
<evidence type="ECO:0000256" key="5">
    <source>
        <dbReference type="ARBA" id="ARBA00022679"/>
    </source>
</evidence>
<dbReference type="InterPro" id="IPR000014">
    <property type="entry name" value="PAS"/>
</dbReference>